<organism evidence="4 5">
    <name type="scientific">Vibrio fortis</name>
    <dbReference type="NCBI Taxonomy" id="212667"/>
    <lineage>
        <taxon>Bacteria</taxon>
        <taxon>Pseudomonadati</taxon>
        <taxon>Pseudomonadota</taxon>
        <taxon>Gammaproteobacteria</taxon>
        <taxon>Vibrionales</taxon>
        <taxon>Vibrionaceae</taxon>
        <taxon>Vibrio</taxon>
    </lineage>
</organism>
<evidence type="ECO:0000313" key="4">
    <source>
        <dbReference type="EMBL" id="KDN29198.1"/>
    </source>
</evidence>
<accession>A0A066UY91</accession>
<dbReference type="InterPro" id="IPR036271">
    <property type="entry name" value="Tet_transcr_reg_TetR-rel_C_sf"/>
</dbReference>
<dbReference type="InterPro" id="IPR009057">
    <property type="entry name" value="Homeodomain-like_sf"/>
</dbReference>
<sequence>MSVKDQKRGRPKVGDRQLSAEGILSVAKVMMREGGKIPSIRALAKQLGVDAMAIYHYFKNKNELLEAITVSLMQDIVEPSEQFDWKENIYRLSVSYLTILNDHPGLLETLLTMKSLGPVEVFSRRFEASIEPLNLSEAQTNTARDLLVDYLHGYALALNCNPDRTELTAEMIEKPMELYYLALTALS</sequence>
<dbReference type="PRINTS" id="PR00455">
    <property type="entry name" value="HTHTETR"/>
</dbReference>
<dbReference type="InterPro" id="IPR001647">
    <property type="entry name" value="HTH_TetR"/>
</dbReference>
<keyword evidence="5" id="KW-1185">Reference proteome</keyword>
<dbReference type="AlphaFoldDB" id="A0A066UY91"/>
<dbReference type="RefSeq" id="WP_032550617.1">
    <property type="nucleotide sequence ID" value="NZ_JFFR01000012.1"/>
</dbReference>
<dbReference type="SUPFAM" id="SSF46689">
    <property type="entry name" value="Homeodomain-like"/>
    <property type="match status" value="1"/>
</dbReference>
<dbReference type="SUPFAM" id="SSF48498">
    <property type="entry name" value="Tetracyclin repressor-like, C-terminal domain"/>
    <property type="match status" value="1"/>
</dbReference>
<proteinExistence type="predicted"/>
<evidence type="ECO:0000256" key="2">
    <source>
        <dbReference type="PROSITE-ProRule" id="PRU00335"/>
    </source>
</evidence>
<evidence type="ECO:0000313" key="5">
    <source>
        <dbReference type="Proteomes" id="UP000027219"/>
    </source>
</evidence>
<dbReference type="GO" id="GO:0003677">
    <property type="term" value="F:DNA binding"/>
    <property type="evidence" value="ECO:0007669"/>
    <property type="project" value="UniProtKB-UniRule"/>
</dbReference>
<reference evidence="4 5" key="1">
    <citation type="submission" date="2014-02" db="EMBL/GenBank/DDBJ databases">
        <title>Vibrio fortis Dalian14 Genome Sequencing.</title>
        <authorList>
            <person name="Wang Y."/>
            <person name="Song L."/>
            <person name="Liu G."/>
            <person name="Ding J."/>
        </authorList>
    </citation>
    <scope>NUCLEOTIDE SEQUENCE [LARGE SCALE GENOMIC DNA]</scope>
    <source>
        <strain evidence="4 5">Dalian14</strain>
    </source>
</reference>
<evidence type="ECO:0000259" key="3">
    <source>
        <dbReference type="PROSITE" id="PS50977"/>
    </source>
</evidence>
<dbReference type="PROSITE" id="PS50977">
    <property type="entry name" value="HTH_TETR_2"/>
    <property type="match status" value="1"/>
</dbReference>
<keyword evidence="1 2" id="KW-0238">DNA-binding</keyword>
<dbReference type="OrthoDB" id="329481at2"/>
<comment type="caution">
    <text evidence="4">The sequence shown here is derived from an EMBL/GenBank/DDBJ whole genome shotgun (WGS) entry which is preliminary data.</text>
</comment>
<dbReference type="Proteomes" id="UP000027219">
    <property type="component" value="Unassembled WGS sequence"/>
</dbReference>
<dbReference type="STRING" id="212667.VFDL14_18310"/>
<feature type="DNA-binding region" description="H-T-H motif" evidence="2">
    <location>
        <begin position="39"/>
        <end position="58"/>
    </location>
</feature>
<gene>
    <name evidence="4" type="ORF">VFDL14_18310</name>
</gene>
<dbReference type="Gene3D" id="1.10.357.10">
    <property type="entry name" value="Tetracycline Repressor, domain 2"/>
    <property type="match status" value="1"/>
</dbReference>
<dbReference type="Pfam" id="PF00440">
    <property type="entry name" value="TetR_N"/>
    <property type="match status" value="1"/>
</dbReference>
<feature type="domain" description="HTH tetR-type" evidence="3">
    <location>
        <begin position="17"/>
        <end position="76"/>
    </location>
</feature>
<protein>
    <submittedName>
        <fullName evidence="4">Transcriptional regulator</fullName>
    </submittedName>
</protein>
<dbReference type="EMBL" id="JFFR01000012">
    <property type="protein sequence ID" value="KDN29198.1"/>
    <property type="molecule type" value="Genomic_DNA"/>
</dbReference>
<name>A0A066UY91_9VIBR</name>
<evidence type="ECO:0000256" key="1">
    <source>
        <dbReference type="ARBA" id="ARBA00023125"/>
    </source>
</evidence>